<protein>
    <recommendedName>
        <fullName evidence="1">BTB domain-containing protein</fullName>
    </recommendedName>
</protein>
<dbReference type="InterPro" id="IPR000210">
    <property type="entry name" value="BTB/POZ_dom"/>
</dbReference>
<dbReference type="PROSITE" id="PS50097">
    <property type="entry name" value="BTB"/>
    <property type="match status" value="1"/>
</dbReference>
<dbReference type="Gene3D" id="3.30.710.10">
    <property type="entry name" value="Potassium Channel Kv1.1, Chain A"/>
    <property type="match status" value="1"/>
</dbReference>
<evidence type="ECO:0000313" key="2">
    <source>
        <dbReference type="EMBL" id="CAI6338688.1"/>
    </source>
</evidence>
<comment type="caution">
    <text evidence="2">The sequence shown here is derived from an EMBL/GenBank/DDBJ whole genome shotgun (WGS) entry which is preliminary data.</text>
</comment>
<dbReference type="SMART" id="SM00225">
    <property type="entry name" value="BTB"/>
    <property type="match status" value="1"/>
</dbReference>
<organism evidence="2 3">
    <name type="scientific">Periconia digitata</name>
    <dbReference type="NCBI Taxonomy" id="1303443"/>
    <lineage>
        <taxon>Eukaryota</taxon>
        <taxon>Fungi</taxon>
        <taxon>Dikarya</taxon>
        <taxon>Ascomycota</taxon>
        <taxon>Pezizomycotina</taxon>
        <taxon>Dothideomycetes</taxon>
        <taxon>Pleosporomycetidae</taxon>
        <taxon>Pleosporales</taxon>
        <taxon>Massarineae</taxon>
        <taxon>Periconiaceae</taxon>
        <taxon>Periconia</taxon>
    </lineage>
</organism>
<dbReference type="PANTHER" id="PTHR47843">
    <property type="entry name" value="BTB DOMAIN-CONTAINING PROTEIN-RELATED"/>
    <property type="match status" value="1"/>
</dbReference>
<accession>A0A9W4XP72</accession>
<dbReference type="Pfam" id="PF00651">
    <property type="entry name" value="BTB"/>
    <property type="match status" value="1"/>
</dbReference>
<dbReference type="AlphaFoldDB" id="A0A9W4XP72"/>
<gene>
    <name evidence="2" type="ORF">PDIGIT_LOCUS11820</name>
</gene>
<proteinExistence type="predicted"/>
<dbReference type="PANTHER" id="PTHR47843:SF2">
    <property type="entry name" value="BTB DOMAIN-CONTAINING PROTEIN"/>
    <property type="match status" value="1"/>
</dbReference>
<evidence type="ECO:0000259" key="1">
    <source>
        <dbReference type="PROSITE" id="PS50097"/>
    </source>
</evidence>
<keyword evidence="3" id="KW-1185">Reference proteome</keyword>
<dbReference type="SUPFAM" id="SSF54695">
    <property type="entry name" value="POZ domain"/>
    <property type="match status" value="1"/>
</dbReference>
<dbReference type="Proteomes" id="UP001152607">
    <property type="component" value="Unassembled WGS sequence"/>
</dbReference>
<dbReference type="CDD" id="cd18186">
    <property type="entry name" value="BTB_POZ_ZBTB_KLHL-like"/>
    <property type="match status" value="1"/>
</dbReference>
<dbReference type="InterPro" id="IPR011333">
    <property type="entry name" value="SKP1/BTB/POZ_sf"/>
</dbReference>
<sequence>MPPQPQPQLTIGDWVQGPTATVQVGSDHQAYQVHRDLLTHHSEYFVTAFNGHWRESNGTVVMDDVDPSVFNVFVHWLYAQDLPNDEEEWIRVAVLPHNGNPPMSALEACAFGDRILAPKFFEAAWNAYVNMTWESDVGTSYEEVRFVSDNLPAKDFLMQYLVLDQCRKWYHTTTTENLRFEDLARENLPNEFMAR</sequence>
<dbReference type="EMBL" id="CAOQHR010000008">
    <property type="protein sequence ID" value="CAI6338688.1"/>
    <property type="molecule type" value="Genomic_DNA"/>
</dbReference>
<name>A0A9W4XP72_9PLEO</name>
<evidence type="ECO:0000313" key="3">
    <source>
        <dbReference type="Proteomes" id="UP001152607"/>
    </source>
</evidence>
<reference evidence="2" key="1">
    <citation type="submission" date="2023-01" db="EMBL/GenBank/DDBJ databases">
        <authorList>
            <person name="Van Ghelder C."/>
            <person name="Rancurel C."/>
        </authorList>
    </citation>
    <scope>NUCLEOTIDE SEQUENCE</scope>
    <source>
        <strain evidence="2">CNCM I-4278</strain>
    </source>
</reference>
<feature type="domain" description="BTB" evidence="1">
    <location>
        <begin position="18"/>
        <end position="86"/>
    </location>
</feature>
<dbReference type="OrthoDB" id="194443at2759"/>